<organism evidence="1">
    <name type="scientific">Myoviridae sp. ctPuP5</name>
    <dbReference type="NCBI Taxonomy" id="2823543"/>
    <lineage>
        <taxon>Viruses</taxon>
        <taxon>Duplodnaviria</taxon>
        <taxon>Heunggongvirae</taxon>
        <taxon>Uroviricota</taxon>
        <taxon>Caudoviricetes</taxon>
    </lineage>
</organism>
<dbReference type="EMBL" id="BK014662">
    <property type="protein sequence ID" value="DAD66670.1"/>
    <property type="molecule type" value="Genomic_DNA"/>
</dbReference>
<accession>A0A8S5L9U0</accession>
<proteinExistence type="predicted"/>
<name>A0A8S5L9U0_9CAUD</name>
<reference evidence="1" key="1">
    <citation type="journal article" date="2021" name="Proc. Natl. Acad. Sci. U.S.A.">
        <title>A Catalog of Tens of Thousands of Viruses from Human Metagenomes Reveals Hidden Associations with Chronic Diseases.</title>
        <authorList>
            <person name="Tisza M.J."/>
            <person name="Buck C.B."/>
        </authorList>
    </citation>
    <scope>NUCLEOTIDE SEQUENCE</scope>
    <source>
        <strain evidence="1">CtPuP5</strain>
    </source>
</reference>
<protein>
    <submittedName>
        <fullName evidence="1">Uncharacterized protein</fullName>
    </submittedName>
</protein>
<sequence>MREYIDFNSRLREIYQEAEQETIRLILESGLTEVILSDECDIAYAHHDNGCGLNEDAVTIVKVGEMDNGDKYLMFKCEGKDEETDCWEFCYEVQESITIDIYEAVHQTLTL</sequence>
<evidence type="ECO:0000313" key="1">
    <source>
        <dbReference type="EMBL" id="DAD66670.1"/>
    </source>
</evidence>